<evidence type="ECO:0000256" key="1">
    <source>
        <dbReference type="SAM" id="MobiDB-lite"/>
    </source>
</evidence>
<dbReference type="CDD" id="cd09275">
    <property type="entry name" value="RNase_HI_RT_DIRS1"/>
    <property type="match status" value="1"/>
</dbReference>
<dbReference type="PANTHER" id="PTHR33050:SF7">
    <property type="entry name" value="RIBONUCLEASE H"/>
    <property type="match status" value="1"/>
</dbReference>
<dbReference type="PANTHER" id="PTHR33050">
    <property type="entry name" value="REVERSE TRANSCRIPTASE DOMAIN-CONTAINING PROTEIN"/>
    <property type="match status" value="1"/>
</dbReference>
<dbReference type="GeneID" id="117656176"/>
<sequence>MPHSRSSRFLHQPEEESPAAHDAHYSSRGCDRFHTRPGFFVARKATGHQGSGGPCFSKEAGNVAHLIATARQIYFLYCNSALGTQTCPPVQWFLLPAQRASRSASNAKVRLPDKVRASLRWWASGAIQKGCLFQEPTWLVVTSDASLTGWGAHLGAQVVQGQGSQVEAKFSINWLELRAVHLALRHFQDILLHQHVLVLTDNVTTKAHINREGGTQSRSLLKEMDNLFSWVENHLVSVRAEHILGASNVRADWLSQTQLDPSEWMLHPDLFRELVKKFGQPSVDLFACPDNAQLPKFSLTFSEPGGNGLQRSVLPMACYTLSPQSEIGVREGRDVTGCASLAEMPMVR</sequence>
<dbReference type="GO" id="GO:0006259">
    <property type="term" value="P:DNA metabolic process"/>
    <property type="evidence" value="ECO:0007669"/>
    <property type="project" value="UniProtKB-ARBA"/>
</dbReference>
<dbReference type="AlphaFoldDB" id="A0A6P9ARQ0"/>
<proteinExistence type="predicted"/>
<reference evidence="3 4" key="1">
    <citation type="submission" date="2025-05" db="UniProtKB">
        <authorList>
            <consortium name="RefSeq"/>
        </authorList>
    </citation>
    <scope>IDENTIFICATION</scope>
    <source>
        <tissue evidence="3 4">Blood</tissue>
    </source>
</reference>
<dbReference type="GO" id="GO:0003676">
    <property type="term" value="F:nucleic acid binding"/>
    <property type="evidence" value="ECO:0007669"/>
    <property type="project" value="InterPro"/>
</dbReference>
<protein>
    <submittedName>
        <fullName evidence="3">Uncharacterized protein LOC117656176</fullName>
    </submittedName>
    <submittedName>
        <fullName evidence="4">Uncharacterized protein LOC132711049</fullName>
    </submittedName>
</protein>
<dbReference type="Proteomes" id="UP001652622">
    <property type="component" value="Unplaced"/>
</dbReference>
<dbReference type="InParanoid" id="A0A6P9ARQ0"/>
<name>A0A6P9ARQ0_PANGU</name>
<dbReference type="KEGG" id="pgut:117656176"/>
<evidence type="ECO:0000313" key="4">
    <source>
        <dbReference type="RefSeq" id="XP_060545028.1"/>
    </source>
</evidence>
<organism evidence="2 3">
    <name type="scientific">Pantherophis guttatus</name>
    <name type="common">Corn snake</name>
    <name type="synonym">Elaphe guttata</name>
    <dbReference type="NCBI Taxonomy" id="94885"/>
    <lineage>
        <taxon>Eukaryota</taxon>
        <taxon>Metazoa</taxon>
        <taxon>Chordata</taxon>
        <taxon>Craniata</taxon>
        <taxon>Vertebrata</taxon>
        <taxon>Euteleostomi</taxon>
        <taxon>Lepidosauria</taxon>
        <taxon>Squamata</taxon>
        <taxon>Bifurcata</taxon>
        <taxon>Unidentata</taxon>
        <taxon>Episquamata</taxon>
        <taxon>Toxicofera</taxon>
        <taxon>Serpentes</taxon>
        <taxon>Colubroidea</taxon>
        <taxon>Colubridae</taxon>
        <taxon>Colubrinae</taxon>
        <taxon>Pantherophis</taxon>
    </lineage>
</organism>
<dbReference type="RefSeq" id="XP_060545028.1">
    <property type="nucleotide sequence ID" value="XM_060689045.1"/>
</dbReference>
<dbReference type="InterPro" id="IPR052055">
    <property type="entry name" value="Hepadnavirus_pol/RT"/>
</dbReference>
<dbReference type="Gene3D" id="3.30.420.10">
    <property type="entry name" value="Ribonuclease H-like superfamily/Ribonuclease H"/>
    <property type="match status" value="1"/>
</dbReference>
<feature type="region of interest" description="Disordered" evidence="1">
    <location>
        <begin position="1"/>
        <end position="27"/>
    </location>
</feature>
<dbReference type="InterPro" id="IPR043502">
    <property type="entry name" value="DNA/RNA_pol_sf"/>
</dbReference>
<dbReference type="SUPFAM" id="SSF56672">
    <property type="entry name" value="DNA/RNA polymerases"/>
    <property type="match status" value="1"/>
</dbReference>
<evidence type="ECO:0000313" key="3">
    <source>
        <dbReference type="RefSeq" id="XP_034260139.2"/>
    </source>
</evidence>
<dbReference type="InterPro" id="IPR036397">
    <property type="entry name" value="RNaseH_sf"/>
</dbReference>
<feature type="compositionally biased region" description="Basic and acidic residues" evidence="1">
    <location>
        <begin position="11"/>
        <end position="27"/>
    </location>
</feature>
<accession>A0A6P9ARQ0</accession>
<gene>
    <name evidence="3" type="primary">LOC117656176</name>
    <name evidence="4" type="synonym">LOC132711049</name>
</gene>
<keyword evidence="2" id="KW-1185">Reference proteome</keyword>
<evidence type="ECO:0000313" key="2">
    <source>
        <dbReference type="Proteomes" id="UP001652622"/>
    </source>
</evidence>
<dbReference type="RefSeq" id="XP_034260139.2">
    <property type="nucleotide sequence ID" value="XM_034404248.2"/>
</dbReference>